<evidence type="ECO:0000313" key="3">
    <source>
        <dbReference type="EMBL" id="CAF1203292.1"/>
    </source>
</evidence>
<dbReference type="Proteomes" id="UP000677228">
    <property type="component" value="Unassembled WGS sequence"/>
</dbReference>
<keyword evidence="1" id="KW-0472">Membrane</keyword>
<keyword evidence="6" id="KW-1185">Reference proteome</keyword>
<gene>
    <name evidence="3" type="ORF">GPM918_LOCUS23834</name>
    <name evidence="2" type="ORF">OVA965_LOCUS18804</name>
    <name evidence="5" type="ORF">SRO942_LOCUS23832</name>
    <name evidence="4" type="ORF">TMI583_LOCUS18820</name>
</gene>
<comment type="caution">
    <text evidence="3">The sequence shown here is derived from an EMBL/GenBank/DDBJ whole genome shotgun (WGS) entry which is preliminary data.</text>
</comment>
<dbReference type="EMBL" id="CAJOBA010009487">
    <property type="protein sequence ID" value="CAF3852478.1"/>
    <property type="molecule type" value="Genomic_DNA"/>
</dbReference>
<evidence type="ECO:0000313" key="5">
    <source>
        <dbReference type="EMBL" id="CAF3967640.1"/>
    </source>
</evidence>
<feature type="transmembrane region" description="Helical" evidence="1">
    <location>
        <begin position="124"/>
        <end position="144"/>
    </location>
</feature>
<evidence type="ECO:0000313" key="6">
    <source>
        <dbReference type="Proteomes" id="UP000663829"/>
    </source>
</evidence>
<feature type="transmembrane region" description="Helical" evidence="1">
    <location>
        <begin position="156"/>
        <end position="178"/>
    </location>
</feature>
<keyword evidence="1" id="KW-1133">Transmembrane helix</keyword>
<reference evidence="3" key="1">
    <citation type="submission" date="2021-02" db="EMBL/GenBank/DDBJ databases">
        <authorList>
            <person name="Nowell W R."/>
        </authorList>
    </citation>
    <scope>NUCLEOTIDE SEQUENCE</scope>
</reference>
<keyword evidence="1" id="KW-0812">Transmembrane</keyword>
<organism evidence="3 6">
    <name type="scientific">Didymodactylos carnosus</name>
    <dbReference type="NCBI Taxonomy" id="1234261"/>
    <lineage>
        <taxon>Eukaryota</taxon>
        <taxon>Metazoa</taxon>
        <taxon>Spiralia</taxon>
        <taxon>Gnathifera</taxon>
        <taxon>Rotifera</taxon>
        <taxon>Eurotatoria</taxon>
        <taxon>Bdelloidea</taxon>
        <taxon>Philodinida</taxon>
        <taxon>Philodinidae</taxon>
        <taxon>Didymodactylos</taxon>
    </lineage>
</organism>
<dbReference type="EMBL" id="CAJNOQ010008659">
    <property type="protein sequence ID" value="CAF1203292.1"/>
    <property type="molecule type" value="Genomic_DNA"/>
</dbReference>
<dbReference type="EMBL" id="CAJOBC010008659">
    <property type="protein sequence ID" value="CAF3967640.1"/>
    <property type="molecule type" value="Genomic_DNA"/>
</dbReference>
<name>A0A814WK06_9BILA</name>
<accession>A0A814WK06</accession>
<feature type="transmembrane region" description="Helical" evidence="1">
    <location>
        <begin position="12"/>
        <end position="34"/>
    </location>
</feature>
<dbReference type="Proteomes" id="UP000682733">
    <property type="component" value="Unassembled WGS sequence"/>
</dbReference>
<dbReference type="Proteomes" id="UP000681722">
    <property type="component" value="Unassembled WGS sequence"/>
</dbReference>
<dbReference type="Proteomes" id="UP000663829">
    <property type="component" value="Unassembled WGS sequence"/>
</dbReference>
<dbReference type="EMBL" id="CAJNOK010009467">
    <property type="protein sequence ID" value="CAF1090765.1"/>
    <property type="molecule type" value="Genomic_DNA"/>
</dbReference>
<feature type="transmembrane region" description="Helical" evidence="1">
    <location>
        <begin position="54"/>
        <end position="78"/>
    </location>
</feature>
<evidence type="ECO:0000256" key="1">
    <source>
        <dbReference type="SAM" id="Phobius"/>
    </source>
</evidence>
<dbReference type="OrthoDB" id="9989584at2759"/>
<sequence>MKFLYLREDAKRYKALIICHTIDASTYFFIRFIILCTDLAAASKNSNEKSSLAYLIPIFLLEFFCSIFIIVCNLVYLITKYHLEPLFNENTGEYLCCKRKTAWRLGTLTCFNCKCYSEHPQGILLIRVIFLLFCFLLRFLSFIIGASCANRYYPRAVAYTVFSSLSLIPSSFTIYFEIANFFRLWTYRPNGNYTERLHKSHIRFIPFSLVNESVVTEYNRSLCERQNVEQFITTRNPAPLPIGRYLVQSQCPSQSLHHVLMYHSFYAATDFPQIVGATDQNPIIIGFYQTTKERAYEISKTGFPADPDLTMQREIYFTPKVERTLYVDGAIVCARLNLGRTVIANADGPTNIDAYPVRIATAVYHRPTKRLYLRYPKQIEKWIITVRPPSAGVDTAREQQLEQFDDKVFRGCF</sequence>
<evidence type="ECO:0000313" key="2">
    <source>
        <dbReference type="EMBL" id="CAF1090765.1"/>
    </source>
</evidence>
<proteinExistence type="predicted"/>
<protein>
    <submittedName>
        <fullName evidence="3">Uncharacterized protein</fullName>
    </submittedName>
</protein>
<evidence type="ECO:0000313" key="4">
    <source>
        <dbReference type="EMBL" id="CAF3852478.1"/>
    </source>
</evidence>
<dbReference type="AlphaFoldDB" id="A0A814WK06"/>